<dbReference type="GO" id="GO:0009263">
    <property type="term" value="P:deoxyribonucleotide biosynthetic process"/>
    <property type="evidence" value="ECO:0007669"/>
    <property type="project" value="InterPro"/>
</dbReference>
<dbReference type="EMBL" id="MBTA01000002">
    <property type="protein sequence ID" value="RKD19491.1"/>
    <property type="molecule type" value="Genomic_DNA"/>
</dbReference>
<comment type="cofactor">
    <cofactor evidence="1">
        <name>Fe cation</name>
        <dbReference type="ChEBI" id="CHEBI:24875"/>
    </cofactor>
</comment>
<comment type="similarity">
    <text evidence="2">Belongs to the ribonucleoside diphosphate reductase small chain family.</text>
</comment>
<gene>
    <name evidence="4" type="ORF">BCY91_12860</name>
</gene>
<evidence type="ECO:0000313" key="4">
    <source>
        <dbReference type="EMBL" id="RKD19491.1"/>
    </source>
</evidence>
<reference evidence="4 5" key="1">
    <citation type="submission" date="2016-07" db="EMBL/GenBank/DDBJ databases">
        <title>Genome of Pelobium manganitolerans.</title>
        <authorList>
            <person name="Wu S."/>
            <person name="Wang G."/>
        </authorList>
    </citation>
    <scope>NUCLEOTIDE SEQUENCE [LARGE SCALE GENOMIC DNA]</scope>
    <source>
        <strain evidence="4 5">YS-25</strain>
    </source>
</reference>
<dbReference type="InterPro" id="IPR000358">
    <property type="entry name" value="RNR_small_fam"/>
</dbReference>
<dbReference type="PANTHER" id="PTHR23409">
    <property type="entry name" value="RIBONUCLEOSIDE-DIPHOSPHATE REDUCTASE SMALL CHAIN"/>
    <property type="match status" value="1"/>
</dbReference>
<proteinExistence type="inferred from homology"/>
<evidence type="ECO:0000256" key="1">
    <source>
        <dbReference type="ARBA" id="ARBA00001962"/>
    </source>
</evidence>
<dbReference type="PANTHER" id="PTHR23409:SF18">
    <property type="entry name" value="RIBONUCLEOSIDE-DIPHOSPHATE REDUCTASE SUBUNIT M2"/>
    <property type="match status" value="1"/>
</dbReference>
<dbReference type="OrthoDB" id="1012518at2"/>
<accession>A0A419SAK5</accession>
<dbReference type="Pfam" id="PF00268">
    <property type="entry name" value="Ribonuc_red_sm"/>
    <property type="match status" value="1"/>
</dbReference>
<comment type="caution">
    <text evidence="4">The sequence shown here is derived from an EMBL/GenBank/DDBJ whole genome shotgun (WGS) entry which is preliminary data.</text>
</comment>
<dbReference type="SUPFAM" id="SSF47240">
    <property type="entry name" value="Ferritin-like"/>
    <property type="match status" value="1"/>
</dbReference>
<dbReference type="InterPro" id="IPR009078">
    <property type="entry name" value="Ferritin-like_SF"/>
</dbReference>
<name>A0A419SAK5_9SPHI</name>
<dbReference type="AlphaFoldDB" id="A0A419SAK5"/>
<dbReference type="RefSeq" id="WP_120180419.1">
    <property type="nucleotide sequence ID" value="NZ_MBTA01000002.1"/>
</dbReference>
<dbReference type="InterPro" id="IPR012348">
    <property type="entry name" value="RNR-like"/>
</dbReference>
<dbReference type="CDD" id="cd01049">
    <property type="entry name" value="RNRR2"/>
    <property type="match status" value="1"/>
</dbReference>
<dbReference type="Proteomes" id="UP000283433">
    <property type="component" value="Unassembled WGS sequence"/>
</dbReference>
<evidence type="ECO:0000256" key="2">
    <source>
        <dbReference type="ARBA" id="ARBA00009303"/>
    </source>
</evidence>
<organism evidence="4 5">
    <name type="scientific">Pelobium manganitolerans</name>
    <dbReference type="NCBI Taxonomy" id="1842495"/>
    <lineage>
        <taxon>Bacteria</taxon>
        <taxon>Pseudomonadati</taxon>
        <taxon>Bacteroidota</taxon>
        <taxon>Sphingobacteriia</taxon>
        <taxon>Sphingobacteriales</taxon>
        <taxon>Sphingobacteriaceae</taxon>
        <taxon>Pelobium</taxon>
    </lineage>
</organism>
<dbReference type="GO" id="GO:0004748">
    <property type="term" value="F:ribonucleoside-diphosphate reductase activity, thioredoxin disulfide as acceptor"/>
    <property type="evidence" value="ECO:0007669"/>
    <property type="project" value="UniProtKB-EC"/>
</dbReference>
<dbReference type="EC" id="1.17.4.1" evidence="3"/>
<sequence length="317" mass="37113">MGIFDKRLNYKPFEYPEVMQFVDSMNNSFWVHKEIDFTADIQDFKANLSDLEQEIVKRSLLSIAQVEVGVKLFWGDLYRHFPKPELNNLGATFAECEVRHGEAYARLLEVLGFNKDFENLVNVPVFQKKLELIEESLNPGRDVISKLLFFTIVIENSSLFSQFANVLSFTRFKGYLKNTSNIIAWTSIDEQNHADAGVYLLNKLDSEGYLTQEIKNNLATEVKKYIEYEADLLDWIYEYGELDFFSKEDMLNFMKYRVDDSLQKIGVPKLFNITAAQYQPMMWFDEEIFANELDDFFAKRPTAYTKHDKSIHAEDLF</sequence>
<dbReference type="Gene3D" id="1.10.620.20">
    <property type="entry name" value="Ribonucleotide Reductase, subunit A"/>
    <property type="match status" value="1"/>
</dbReference>
<dbReference type="UniPathway" id="UPA00326"/>
<evidence type="ECO:0000313" key="5">
    <source>
        <dbReference type="Proteomes" id="UP000283433"/>
    </source>
</evidence>
<evidence type="ECO:0000256" key="3">
    <source>
        <dbReference type="ARBA" id="ARBA00012274"/>
    </source>
</evidence>
<keyword evidence="5" id="KW-1185">Reference proteome</keyword>
<dbReference type="InterPro" id="IPR033909">
    <property type="entry name" value="RNR_small"/>
</dbReference>
<protein>
    <recommendedName>
        <fullName evidence="3">ribonucleoside-diphosphate reductase</fullName>
        <ecNumber evidence="3">1.17.4.1</ecNumber>
    </recommendedName>
</protein>